<dbReference type="EMBL" id="DF967973">
    <property type="protein sequence ID" value="GAP16031.1"/>
    <property type="molecule type" value="Genomic_DNA"/>
</dbReference>
<dbReference type="Proteomes" id="UP000055060">
    <property type="component" value="Unassembled WGS sequence"/>
</dbReference>
<organism evidence="2">
    <name type="scientific">Longilinea arvoryzae</name>
    <dbReference type="NCBI Taxonomy" id="360412"/>
    <lineage>
        <taxon>Bacteria</taxon>
        <taxon>Bacillati</taxon>
        <taxon>Chloroflexota</taxon>
        <taxon>Anaerolineae</taxon>
        <taxon>Anaerolineales</taxon>
        <taxon>Anaerolineaceae</taxon>
        <taxon>Longilinea</taxon>
    </lineage>
</organism>
<keyword evidence="1" id="KW-0812">Transmembrane</keyword>
<dbReference type="AlphaFoldDB" id="A0A0K8MYB4"/>
<evidence type="ECO:0008006" key="4">
    <source>
        <dbReference type="Google" id="ProtNLM"/>
    </source>
</evidence>
<evidence type="ECO:0000313" key="2">
    <source>
        <dbReference type="EMBL" id="GAP16031.1"/>
    </source>
</evidence>
<sequence>MNQDLLISNALDELAKAGVSKHANPWPKIMAILIKEDKIEKPVARLRISGAPLIVLIALVMVTAAAYAFYRIMIDPGLQAVQDAGLVSVKNQPAQSTLFARQTSPAGNLAGTATPSIENLKVNLNWAYADEARVAFQITITGLNAQQAADINNFVCNPYITNDSGVHIGVNLADVNIHADQQWNSIDLTYIGYQRLDASKQSTINLSLDLTVGPCGPYWNFEENNLPEMTPYPVYGNYHLDFQTPVYPGVSILPGQTVEKNGIKMRLNEVTLNPSYIDLQLCYQSPVNPQLPRSGIEWMLDGVTLDWIGSVPIPMNEVLNGPFVNEQGEICETVGYAIPEPANQEVNRINVHVARLLAIENEGNLTDSFKEDAKEKLAQQGIEVDFETISLDNAHLWRILRKPAGMTDAEANQAVQNLLIHTIEGPWDFEFNPTP</sequence>
<proteinExistence type="predicted"/>
<evidence type="ECO:0000256" key="1">
    <source>
        <dbReference type="SAM" id="Phobius"/>
    </source>
</evidence>
<accession>A0A0K8MYB4</accession>
<feature type="transmembrane region" description="Helical" evidence="1">
    <location>
        <begin position="48"/>
        <end position="70"/>
    </location>
</feature>
<protein>
    <recommendedName>
        <fullName evidence="4">DUF4179 domain-containing protein</fullName>
    </recommendedName>
</protein>
<keyword evidence="3" id="KW-1185">Reference proteome</keyword>
<evidence type="ECO:0000313" key="3">
    <source>
        <dbReference type="Proteomes" id="UP000055060"/>
    </source>
</evidence>
<keyword evidence="1" id="KW-1133">Transmembrane helix</keyword>
<name>A0A0K8MYB4_9CHLR</name>
<keyword evidence="1" id="KW-0472">Membrane</keyword>
<dbReference type="RefSeq" id="WP_075075421.1">
    <property type="nucleotide sequence ID" value="NZ_DF967973.1"/>
</dbReference>
<gene>
    <name evidence="2" type="ORF">LARV_03827</name>
</gene>
<reference evidence="2" key="1">
    <citation type="submission" date="2015-07" db="EMBL/GenBank/DDBJ databases">
        <title>Draft Genome Sequences of Anaerolinea thermolimosa IMO-1, Bellilinea caldifistulae GOMI-1, Leptolinea tardivitalis YMTK-2, Levilinea saccharolytica KIBI-1,Longilinea arvoryzae KOME-1, Previously Described as Members of the Anaerolineaceae (Chloroflexi).</title>
        <authorList>
            <person name="Sekiguchi Y."/>
            <person name="Ohashi A."/>
            <person name="Matsuura N."/>
            <person name="Tourlousse M.D."/>
        </authorList>
    </citation>
    <scope>NUCLEOTIDE SEQUENCE [LARGE SCALE GENOMIC DNA]</scope>
    <source>
        <strain evidence="2">KOME-1</strain>
    </source>
</reference>